<reference evidence="7" key="1">
    <citation type="submission" date="2017-02" db="UniProtKB">
        <authorList>
            <consortium name="WormBaseParasite"/>
        </authorList>
    </citation>
    <scope>IDENTIFICATION</scope>
</reference>
<dbReference type="Pfam" id="PF01484">
    <property type="entry name" value="Col_cuticle_N"/>
    <property type="match status" value="1"/>
</dbReference>
<sequence>MPTTFRDEIAIAVASLASIFAIGACLFVIPSLYSEINDLHNTVIDSVAVFRVETDSAWSDIMDVQLTVSPPSKPRVNPFDSIFRQKRQPLPPWCICEIPKITCPPGPPGPPGPAGQPGNPGPPGPPGKDDTTVYAPIHCPAPDKACIKCPPGPPGPPGPEGHPGPKGMDGKPGSPGKRGQDGKPGPAGPPGEAGPA</sequence>
<dbReference type="SMART" id="SM01088">
    <property type="entry name" value="Col_cuticle_N"/>
    <property type="match status" value="1"/>
</dbReference>
<feature type="transmembrane region" description="Helical" evidence="3">
    <location>
        <begin position="9"/>
        <end position="33"/>
    </location>
</feature>
<dbReference type="Proteomes" id="UP000268014">
    <property type="component" value="Unassembled WGS sequence"/>
</dbReference>
<dbReference type="InterPro" id="IPR008160">
    <property type="entry name" value="Collagen"/>
</dbReference>
<evidence type="ECO:0000256" key="1">
    <source>
        <dbReference type="ARBA" id="ARBA00022737"/>
    </source>
</evidence>
<keyword evidence="3" id="KW-0812">Transmembrane</keyword>
<dbReference type="PANTHER" id="PTHR24637">
    <property type="entry name" value="COLLAGEN"/>
    <property type="match status" value="1"/>
</dbReference>
<feature type="compositionally biased region" description="Pro residues" evidence="2">
    <location>
        <begin position="105"/>
        <end position="126"/>
    </location>
</feature>
<evidence type="ECO:0000256" key="2">
    <source>
        <dbReference type="SAM" id="MobiDB-lite"/>
    </source>
</evidence>
<dbReference type="Gene3D" id="1.20.5.320">
    <property type="entry name" value="6-Phosphogluconate Dehydrogenase, domain 3"/>
    <property type="match status" value="1"/>
</dbReference>
<dbReference type="STRING" id="6290.A0A0N4VX35"/>
<dbReference type="GO" id="GO:0042302">
    <property type="term" value="F:structural constituent of cuticle"/>
    <property type="evidence" value="ECO:0007669"/>
    <property type="project" value="InterPro"/>
</dbReference>
<keyword evidence="3" id="KW-1133">Transmembrane helix</keyword>
<dbReference type="OrthoDB" id="5875171at2759"/>
<proteinExistence type="predicted"/>
<keyword evidence="1" id="KW-0677">Repeat</keyword>
<dbReference type="InterPro" id="IPR002486">
    <property type="entry name" value="Col_cuticle_N"/>
</dbReference>
<feature type="compositionally biased region" description="Pro residues" evidence="2">
    <location>
        <begin position="150"/>
        <end position="162"/>
    </location>
</feature>
<evidence type="ECO:0000313" key="5">
    <source>
        <dbReference type="EMBL" id="VDO11677.1"/>
    </source>
</evidence>
<dbReference type="EMBL" id="UZAF01002894">
    <property type="protein sequence ID" value="VDO11677.1"/>
    <property type="molecule type" value="Genomic_DNA"/>
</dbReference>
<evidence type="ECO:0000256" key="3">
    <source>
        <dbReference type="SAM" id="Phobius"/>
    </source>
</evidence>
<protein>
    <submittedName>
        <fullName evidence="7">Col_cuticle_N domain-containing protein</fullName>
    </submittedName>
</protein>
<feature type="region of interest" description="Disordered" evidence="2">
    <location>
        <begin position="105"/>
        <end position="196"/>
    </location>
</feature>
<dbReference type="OMA" id="ACLFVIP"/>
<evidence type="ECO:0000313" key="7">
    <source>
        <dbReference type="WBParaSite" id="HPLM_0000185501-mRNA-1"/>
    </source>
</evidence>
<dbReference type="WBParaSite" id="HPLM_0000185501-mRNA-1">
    <property type="protein sequence ID" value="HPLM_0000185501-mRNA-1"/>
    <property type="gene ID" value="HPLM_0000185501"/>
</dbReference>
<reference evidence="5 6" key="2">
    <citation type="submission" date="2018-11" db="EMBL/GenBank/DDBJ databases">
        <authorList>
            <consortium name="Pathogen Informatics"/>
        </authorList>
    </citation>
    <scope>NUCLEOTIDE SEQUENCE [LARGE SCALE GENOMIC DNA]</scope>
    <source>
        <strain evidence="5 6">MHpl1</strain>
    </source>
</reference>
<dbReference type="Pfam" id="PF01391">
    <property type="entry name" value="Collagen"/>
    <property type="match status" value="1"/>
</dbReference>
<name>A0A0N4VX35_HAEPC</name>
<evidence type="ECO:0000313" key="6">
    <source>
        <dbReference type="Proteomes" id="UP000268014"/>
    </source>
</evidence>
<organism evidence="7">
    <name type="scientific">Haemonchus placei</name>
    <name type="common">Barber's pole worm</name>
    <dbReference type="NCBI Taxonomy" id="6290"/>
    <lineage>
        <taxon>Eukaryota</taxon>
        <taxon>Metazoa</taxon>
        <taxon>Ecdysozoa</taxon>
        <taxon>Nematoda</taxon>
        <taxon>Chromadorea</taxon>
        <taxon>Rhabditida</taxon>
        <taxon>Rhabditina</taxon>
        <taxon>Rhabditomorpha</taxon>
        <taxon>Strongyloidea</taxon>
        <taxon>Trichostrongylidae</taxon>
        <taxon>Haemonchus</taxon>
    </lineage>
</organism>
<accession>A0A0N4VX35</accession>
<keyword evidence="3" id="KW-0472">Membrane</keyword>
<keyword evidence="6" id="KW-1185">Reference proteome</keyword>
<dbReference type="PANTHER" id="PTHR24637:SF194">
    <property type="entry name" value="CUTICLE COLLAGEN 10-RELATED"/>
    <property type="match status" value="1"/>
</dbReference>
<gene>
    <name evidence="5" type="ORF">HPLM_LOCUS1853</name>
</gene>
<dbReference type="PROSITE" id="PS51257">
    <property type="entry name" value="PROKAR_LIPOPROTEIN"/>
    <property type="match status" value="1"/>
</dbReference>
<evidence type="ECO:0000259" key="4">
    <source>
        <dbReference type="SMART" id="SM01088"/>
    </source>
</evidence>
<feature type="domain" description="Nematode cuticle collagen N-terminal" evidence="4">
    <location>
        <begin position="9"/>
        <end position="61"/>
    </location>
</feature>
<dbReference type="AlphaFoldDB" id="A0A0N4VX35"/>